<gene>
    <name evidence="3" type="ORF">VNI00_009005</name>
</gene>
<name>A0AAW0CSX8_9AGAR</name>
<proteinExistence type="predicted"/>
<protein>
    <recommendedName>
        <fullName evidence="2">F-box domain-containing protein</fullName>
    </recommendedName>
</protein>
<evidence type="ECO:0000256" key="1">
    <source>
        <dbReference type="SAM" id="Coils"/>
    </source>
</evidence>
<dbReference type="PANTHER" id="PTHR38926">
    <property type="entry name" value="F-BOX DOMAIN CONTAINING PROTEIN, EXPRESSED"/>
    <property type="match status" value="1"/>
</dbReference>
<evidence type="ECO:0000259" key="2">
    <source>
        <dbReference type="Pfam" id="PF12937"/>
    </source>
</evidence>
<dbReference type="PANTHER" id="PTHR38926:SF5">
    <property type="entry name" value="F-BOX AND LEUCINE-RICH REPEAT PROTEIN 6"/>
    <property type="match status" value="1"/>
</dbReference>
<dbReference type="Gene3D" id="3.80.10.10">
    <property type="entry name" value="Ribonuclease Inhibitor"/>
    <property type="match status" value="1"/>
</dbReference>
<evidence type="ECO:0000313" key="4">
    <source>
        <dbReference type="Proteomes" id="UP001383192"/>
    </source>
</evidence>
<sequence length="518" mass="58231">MQTSPFTSLPPSRSSSLDRAFRNVVTDSDRNLITHFLLDAENESRRYQLEINQLKASILSLENKQEGLKQKMDHYRALLSPIHRVPTEILARIFSYCVLDNDGVTCEIWQLPLSQVCGRWRDVAQNTPQLWTSVSIDFRFWEGYSQRLKNMTKLAVDRSANMPLSLTLYWISNDLQDWMLPPLGTLVSQSHRWQNICLTFTSPSILNHPIFAPTRGSLSSLKHLYLRNAGGAAAQVGLFHNCPSLTSLSLEGIPESFQFPWLQIKSLALKCYFSHVALSLLAPCTNTVHASLSVILNDPRENRPDNEPITRPIRSLSVEIINSTEMEQVDVFEKLTLPDLKSLRIEGIGATARWAWNDDYISGFLARSCCTVTELVLSNFPITDFQTVTLLRQLPTLTKLFIEEFDGPRNKIVTPAFLQSLHPNSNAHSTSFLPQMTNLSLEVYEDGLEHHMLVRALTSRWLPDATYATSIGVNCLKSITLIIWGTPSPASTSTLSTLDCLKDAGANVAVEYKEPPPS</sequence>
<keyword evidence="1" id="KW-0175">Coiled coil</keyword>
<dbReference type="Gene3D" id="1.20.1280.50">
    <property type="match status" value="1"/>
</dbReference>
<dbReference type="Pfam" id="PF12937">
    <property type="entry name" value="F-box-like"/>
    <property type="match status" value="1"/>
</dbReference>
<dbReference type="Proteomes" id="UP001383192">
    <property type="component" value="Unassembled WGS sequence"/>
</dbReference>
<feature type="coiled-coil region" evidence="1">
    <location>
        <begin position="37"/>
        <end position="78"/>
    </location>
</feature>
<accession>A0AAW0CSX8</accession>
<reference evidence="3 4" key="1">
    <citation type="submission" date="2024-01" db="EMBL/GenBank/DDBJ databases">
        <title>A draft genome for a cacao thread blight-causing isolate of Paramarasmius palmivorus.</title>
        <authorList>
            <person name="Baruah I.K."/>
            <person name="Bukari Y."/>
            <person name="Amoako-Attah I."/>
            <person name="Meinhardt L.W."/>
            <person name="Bailey B.A."/>
            <person name="Cohen S.P."/>
        </authorList>
    </citation>
    <scope>NUCLEOTIDE SEQUENCE [LARGE SCALE GENOMIC DNA]</scope>
    <source>
        <strain evidence="3 4">GH-12</strain>
    </source>
</reference>
<dbReference type="SUPFAM" id="SSF81383">
    <property type="entry name" value="F-box domain"/>
    <property type="match status" value="1"/>
</dbReference>
<dbReference type="InterPro" id="IPR001810">
    <property type="entry name" value="F-box_dom"/>
</dbReference>
<organism evidence="3 4">
    <name type="scientific">Paramarasmius palmivorus</name>
    <dbReference type="NCBI Taxonomy" id="297713"/>
    <lineage>
        <taxon>Eukaryota</taxon>
        <taxon>Fungi</taxon>
        <taxon>Dikarya</taxon>
        <taxon>Basidiomycota</taxon>
        <taxon>Agaricomycotina</taxon>
        <taxon>Agaricomycetes</taxon>
        <taxon>Agaricomycetidae</taxon>
        <taxon>Agaricales</taxon>
        <taxon>Marasmiineae</taxon>
        <taxon>Marasmiaceae</taxon>
        <taxon>Paramarasmius</taxon>
    </lineage>
</organism>
<comment type="caution">
    <text evidence="3">The sequence shown here is derived from an EMBL/GenBank/DDBJ whole genome shotgun (WGS) entry which is preliminary data.</text>
</comment>
<feature type="domain" description="F-box" evidence="2">
    <location>
        <begin position="83"/>
        <end position="136"/>
    </location>
</feature>
<dbReference type="InterPro" id="IPR032675">
    <property type="entry name" value="LRR_dom_sf"/>
</dbReference>
<dbReference type="EMBL" id="JAYKXP010000032">
    <property type="protein sequence ID" value="KAK7041716.1"/>
    <property type="molecule type" value="Genomic_DNA"/>
</dbReference>
<keyword evidence="4" id="KW-1185">Reference proteome</keyword>
<dbReference type="InterPro" id="IPR036047">
    <property type="entry name" value="F-box-like_dom_sf"/>
</dbReference>
<evidence type="ECO:0000313" key="3">
    <source>
        <dbReference type="EMBL" id="KAK7041716.1"/>
    </source>
</evidence>
<dbReference type="SUPFAM" id="SSF52047">
    <property type="entry name" value="RNI-like"/>
    <property type="match status" value="1"/>
</dbReference>
<dbReference type="AlphaFoldDB" id="A0AAW0CSX8"/>